<feature type="transmembrane region" description="Helical" evidence="1">
    <location>
        <begin position="300"/>
        <end position="316"/>
    </location>
</feature>
<accession>A0A1Y1ZWC1</accession>
<feature type="transmembrane region" description="Helical" evidence="1">
    <location>
        <begin position="258"/>
        <end position="279"/>
    </location>
</feature>
<feature type="transmembrane region" description="Helical" evidence="1">
    <location>
        <begin position="336"/>
        <end position="359"/>
    </location>
</feature>
<keyword evidence="1" id="KW-1133">Transmembrane helix</keyword>
<sequence length="371" mass="42571">MVTVMMQNAGKACDLPFGFSAALRSSPVFCLVDTVKILVEFATMLILGSSIRVAARLVWYDRFEKTSEMHVNPLFCLLDNAFANPMGRNTGESDEEDTIDDYFPDITTYCRVQENTRISSWTHDTMQVPNPQNDWTEEYPKDSKFYPGSSMDRAWRYSMAACFLGGLPQMIKVLAMRGVPITQVIVTIYLISFIVVELLRLVAGTAGEMEPRRTLGHEQTKIQLRRWLYRPLLFLAWLIELPCLCVFFYSSLLRKSPLIVILRNISAFIMLPIALSFVFKKIGHRFQLHHLFMSYQTRVPQTRGVFSFLHTLYGWATRLVTNIVPLEVSHAVSLAILVYSSLYSVLCSLMSFFGWRLFLQIILVSSVFRVF</sequence>
<feature type="transmembrane region" description="Helical" evidence="1">
    <location>
        <begin position="232"/>
        <end position="252"/>
    </location>
</feature>
<dbReference type="OrthoDB" id="3800730at2759"/>
<dbReference type="Proteomes" id="UP000193144">
    <property type="component" value="Unassembled WGS sequence"/>
</dbReference>
<organism evidence="2 3">
    <name type="scientific">Clohesyomyces aquaticus</name>
    <dbReference type="NCBI Taxonomy" id="1231657"/>
    <lineage>
        <taxon>Eukaryota</taxon>
        <taxon>Fungi</taxon>
        <taxon>Dikarya</taxon>
        <taxon>Ascomycota</taxon>
        <taxon>Pezizomycotina</taxon>
        <taxon>Dothideomycetes</taxon>
        <taxon>Pleosporomycetidae</taxon>
        <taxon>Pleosporales</taxon>
        <taxon>Lindgomycetaceae</taxon>
        <taxon>Clohesyomyces</taxon>
    </lineage>
</organism>
<name>A0A1Y1ZWC1_9PLEO</name>
<keyword evidence="1" id="KW-0812">Transmembrane</keyword>
<gene>
    <name evidence="2" type="ORF">BCR34DRAFT_560184</name>
</gene>
<evidence type="ECO:0000256" key="1">
    <source>
        <dbReference type="SAM" id="Phobius"/>
    </source>
</evidence>
<keyword evidence="3" id="KW-1185">Reference proteome</keyword>
<proteinExistence type="predicted"/>
<feature type="transmembrane region" description="Helical" evidence="1">
    <location>
        <begin position="181"/>
        <end position="203"/>
    </location>
</feature>
<feature type="transmembrane region" description="Helical" evidence="1">
    <location>
        <begin position="154"/>
        <end position="175"/>
    </location>
</feature>
<evidence type="ECO:0000313" key="2">
    <source>
        <dbReference type="EMBL" id="ORY14541.1"/>
    </source>
</evidence>
<keyword evidence="1" id="KW-0472">Membrane</keyword>
<dbReference type="AlphaFoldDB" id="A0A1Y1ZWC1"/>
<comment type="caution">
    <text evidence="2">The sequence shown here is derived from an EMBL/GenBank/DDBJ whole genome shotgun (WGS) entry which is preliminary data.</text>
</comment>
<protein>
    <submittedName>
        <fullName evidence="2">Uncharacterized protein</fullName>
    </submittedName>
</protein>
<dbReference type="EMBL" id="MCFA01000032">
    <property type="protein sequence ID" value="ORY14541.1"/>
    <property type="molecule type" value="Genomic_DNA"/>
</dbReference>
<evidence type="ECO:0000313" key="3">
    <source>
        <dbReference type="Proteomes" id="UP000193144"/>
    </source>
</evidence>
<reference evidence="2 3" key="1">
    <citation type="submission" date="2016-07" db="EMBL/GenBank/DDBJ databases">
        <title>Pervasive Adenine N6-methylation of Active Genes in Fungi.</title>
        <authorList>
            <consortium name="DOE Joint Genome Institute"/>
            <person name="Mondo S.J."/>
            <person name="Dannebaum R.O."/>
            <person name="Kuo R.C."/>
            <person name="Labutti K."/>
            <person name="Haridas S."/>
            <person name="Kuo A."/>
            <person name="Salamov A."/>
            <person name="Ahrendt S.R."/>
            <person name="Lipzen A."/>
            <person name="Sullivan W."/>
            <person name="Andreopoulos W.B."/>
            <person name="Clum A."/>
            <person name="Lindquist E."/>
            <person name="Daum C."/>
            <person name="Ramamoorthy G.K."/>
            <person name="Gryganskyi A."/>
            <person name="Culley D."/>
            <person name="Magnuson J.K."/>
            <person name="James T.Y."/>
            <person name="O'Malley M.A."/>
            <person name="Stajich J.E."/>
            <person name="Spatafora J.W."/>
            <person name="Visel A."/>
            <person name="Grigoriev I.V."/>
        </authorList>
    </citation>
    <scope>NUCLEOTIDE SEQUENCE [LARGE SCALE GENOMIC DNA]</scope>
    <source>
        <strain evidence="2 3">CBS 115471</strain>
    </source>
</reference>